<dbReference type="PANTHER" id="PTHR33745:SF3">
    <property type="entry name" value="RSBT CO-ANTAGONIST PROTEIN RSBRC"/>
    <property type="match status" value="1"/>
</dbReference>
<dbReference type="OrthoDB" id="6231at2"/>
<dbReference type="RefSeq" id="WP_153820433.1">
    <property type="nucleotide sequence ID" value="NZ_WJIE01000004.1"/>
</dbReference>
<proteinExistence type="predicted"/>
<gene>
    <name evidence="5" type="ORF">GF068_17145</name>
</gene>
<dbReference type="Pfam" id="PF08448">
    <property type="entry name" value="PAS_4"/>
    <property type="match status" value="2"/>
</dbReference>
<dbReference type="InterPro" id="IPR036513">
    <property type="entry name" value="STAS_dom_sf"/>
</dbReference>
<dbReference type="CDD" id="cd07041">
    <property type="entry name" value="STAS_RsbR_RsbS_like"/>
    <property type="match status" value="1"/>
</dbReference>
<accession>A0A6N7PNN3</accession>
<reference evidence="5 6" key="1">
    <citation type="submission" date="2019-10" db="EMBL/GenBank/DDBJ databases">
        <title>A soil myxobacterium in the family Polyangiaceae.</title>
        <authorList>
            <person name="Li Y."/>
            <person name="Wang J."/>
        </authorList>
    </citation>
    <scope>NUCLEOTIDE SEQUENCE [LARGE SCALE GENOMIC DNA]</scope>
    <source>
        <strain evidence="5 6">DSM 14734</strain>
    </source>
</reference>
<dbReference type="SMART" id="SM00091">
    <property type="entry name" value="PAS"/>
    <property type="match status" value="2"/>
</dbReference>
<evidence type="ECO:0000313" key="5">
    <source>
        <dbReference type="EMBL" id="MRG93623.1"/>
    </source>
</evidence>
<dbReference type="InterPro" id="IPR051932">
    <property type="entry name" value="Bact_StressResp_Reg"/>
</dbReference>
<evidence type="ECO:0000256" key="2">
    <source>
        <dbReference type="SAM" id="Coils"/>
    </source>
</evidence>
<keyword evidence="1" id="KW-0597">Phosphoprotein</keyword>
<evidence type="ECO:0000256" key="1">
    <source>
        <dbReference type="ARBA" id="ARBA00022553"/>
    </source>
</evidence>
<name>A0A6N7PNN3_9BACT</name>
<evidence type="ECO:0000259" key="3">
    <source>
        <dbReference type="PROSITE" id="PS50112"/>
    </source>
</evidence>
<dbReference type="PROSITE" id="PS50801">
    <property type="entry name" value="STAS"/>
    <property type="match status" value="1"/>
</dbReference>
<dbReference type="Gene3D" id="3.30.450.20">
    <property type="entry name" value="PAS domain"/>
    <property type="match status" value="2"/>
</dbReference>
<feature type="domain" description="STAS" evidence="4">
    <location>
        <begin position="309"/>
        <end position="420"/>
    </location>
</feature>
<dbReference type="Gene3D" id="3.30.750.24">
    <property type="entry name" value="STAS domain"/>
    <property type="match status" value="1"/>
</dbReference>
<dbReference type="AlphaFoldDB" id="A0A6N7PNN3"/>
<keyword evidence="6" id="KW-1185">Reference proteome</keyword>
<dbReference type="EMBL" id="WJIE01000004">
    <property type="protein sequence ID" value="MRG93623.1"/>
    <property type="molecule type" value="Genomic_DNA"/>
</dbReference>
<dbReference type="NCBIfam" id="TIGR00229">
    <property type="entry name" value="sensory_box"/>
    <property type="match status" value="2"/>
</dbReference>
<dbReference type="SUPFAM" id="SSF52091">
    <property type="entry name" value="SpoIIaa-like"/>
    <property type="match status" value="1"/>
</dbReference>
<sequence>MEELPVDVQEIQALQEEAERLRARVTELEAALAAATRRVTLHEAFLEDLPVPVVVTDAAGVVVEINKKSRESLGVPSRELVVGKHNVLHNPSSAASGYTGYIERALRGEAFVTPPTSYDVADTGFGRKREVRWAENAFQPIDVDGERYVLSVNVDVTERVRALRAQEESQQFLRGIVENAPSLVYVKDLAGRYLLVNNQFEQFAHMDRASILGMTDAELFGEHAEEYMEADGRVARTGTPLVREDVLPMGDRVATYVTTKFPLQDIADKTIAVCSISVDVTEQKEAEARARKLQDEVMSLQEATLRALSTPLLPIAEGVVVMPLIGNIDARRAEQVLETLLPGIVENHASIVILDVTGVPVVDAQVANALVQAARAVELLGAEVVLTGIQPAMARTLVDIGIELGRIRTQSTLRGGIAIALARGARTRR</sequence>
<protein>
    <submittedName>
        <fullName evidence="5">PAS domain-containing protein</fullName>
    </submittedName>
</protein>
<dbReference type="PROSITE" id="PS50112">
    <property type="entry name" value="PAS"/>
    <property type="match status" value="2"/>
</dbReference>
<dbReference type="Proteomes" id="UP000440224">
    <property type="component" value="Unassembled WGS sequence"/>
</dbReference>
<dbReference type="Pfam" id="PF01740">
    <property type="entry name" value="STAS"/>
    <property type="match status" value="1"/>
</dbReference>
<evidence type="ECO:0000259" key="4">
    <source>
        <dbReference type="PROSITE" id="PS50801"/>
    </source>
</evidence>
<keyword evidence="2" id="KW-0175">Coiled coil</keyword>
<dbReference type="PANTHER" id="PTHR33745">
    <property type="entry name" value="RSBT ANTAGONIST PROTEIN RSBS-RELATED"/>
    <property type="match status" value="1"/>
</dbReference>
<feature type="domain" description="PAS" evidence="3">
    <location>
        <begin position="46"/>
        <end position="81"/>
    </location>
</feature>
<evidence type="ECO:0000313" key="6">
    <source>
        <dbReference type="Proteomes" id="UP000440224"/>
    </source>
</evidence>
<dbReference type="InterPro" id="IPR013656">
    <property type="entry name" value="PAS_4"/>
</dbReference>
<feature type="domain" description="PAS" evidence="3">
    <location>
        <begin position="169"/>
        <end position="213"/>
    </location>
</feature>
<dbReference type="InterPro" id="IPR002645">
    <property type="entry name" value="STAS_dom"/>
</dbReference>
<feature type="coiled-coil region" evidence="2">
    <location>
        <begin position="4"/>
        <end position="38"/>
    </location>
</feature>
<dbReference type="InterPro" id="IPR000014">
    <property type="entry name" value="PAS"/>
</dbReference>
<comment type="caution">
    <text evidence="5">The sequence shown here is derived from an EMBL/GenBank/DDBJ whole genome shotgun (WGS) entry which is preliminary data.</text>
</comment>
<organism evidence="5 6">
    <name type="scientific">Polyangium spumosum</name>
    <dbReference type="NCBI Taxonomy" id="889282"/>
    <lineage>
        <taxon>Bacteria</taxon>
        <taxon>Pseudomonadati</taxon>
        <taxon>Myxococcota</taxon>
        <taxon>Polyangia</taxon>
        <taxon>Polyangiales</taxon>
        <taxon>Polyangiaceae</taxon>
        <taxon>Polyangium</taxon>
    </lineage>
</organism>
<dbReference type="SUPFAM" id="SSF55785">
    <property type="entry name" value="PYP-like sensor domain (PAS domain)"/>
    <property type="match status" value="2"/>
</dbReference>
<dbReference type="InterPro" id="IPR035965">
    <property type="entry name" value="PAS-like_dom_sf"/>
</dbReference>